<keyword evidence="2" id="KW-1185">Reference proteome</keyword>
<evidence type="ECO:0000313" key="2">
    <source>
        <dbReference type="Proteomes" id="UP001314170"/>
    </source>
</evidence>
<dbReference type="SUPFAM" id="SSF48371">
    <property type="entry name" value="ARM repeat"/>
    <property type="match status" value="1"/>
</dbReference>
<organism evidence="1 2">
    <name type="scientific">Dovyalis caffra</name>
    <dbReference type="NCBI Taxonomy" id="77055"/>
    <lineage>
        <taxon>Eukaryota</taxon>
        <taxon>Viridiplantae</taxon>
        <taxon>Streptophyta</taxon>
        <taxon>Embryophyta</taxon>
        <taxon>Tracheophyta</taxon>
        <taxon>Spermatophyta</taxon>
        <taxon>Magnoliopsida</taxon>
        <taxon>eudicotyledons</taxon>
        <taxon>Gunneridae</taxon>
        <taxon>Pentapetalae</taxon>
        <taxon>rosids</taxon>
        <taxon>fabids</taxon>
        <taxon>Malpighiales</taxon>
        <taxon>Salicaceae</taxon>
        <taxon>Flacourtieae</taxon>
        <taxon>Dovyalis</taxon>
    </lineage>
</organism>
<dbReference type="PANTHER" id="PTHR10257">
    <property type="entry name" value="SERINE/THREONINE PROTEIN PHOSPHATASE 2A PP2A REGULATORY SUBUNIT B"/>
    <property type="match status" value="1"/>
</dbReference>
<dbReference type="InterPro" id="IPR011989">
    <property type="entry name" value="ARM-like"/>
</dbReference>
<dbReference type="InterPro" id="IPR016024">
    <property type="entry name" value="ARM-type_fold"/>
</dbReference>
<dbReference type="Pfam" id="PF01603">
    <property type="entry name" value="B56"/>
    <property type="match status" value="1"/>
</dbReference>
<protein>
    <submittedName>
        <fullName evidence="1">Uncharacterized protein</fullName>
    </submittedName>
</protein>
<sequence>MPQRKKLKEKVMKRQTLIELVDYVSSANGKFLKPVMQHINANMLSINLFRTLISAPRENKILEAFHLEEDEPSIDPA</sequence>
<dbReference type="Proteomes" id="UP001314170">
    <property type="component" value="Unassembled WGS sequence"/>
</dbReference>
<dbReference type="GO" id="GO:0019888">
    <property type="term" value="F:protein phosphatase regulator activity"/>
    <property type="evidence" value="ECO:0007669"/>
    <property type="project" value="InterPro"/>
</dbReference>
<dbReference type="GO" id="GO:0000159">
    <property type="term" value="C:protein phosphatase type 2A complex"/>
    <property type="evidence" value="ECO:0007669"/>
    <property type="project" value="InterPro"/>
</dbReference>
<evidence type="ECO:0000313" key="1">
    <source>
        <dbReference type="EMBL" id="CAK7351135.1"/>
    </source>
</evidence>
<accession>A0AAV1SJY2</accession>
<comment type="caution">
    <text evidence="1">The sequence shown here is derived from an EMBL/GenBank/DDBJ whole genome shotgun (WGS) entry which is preliminary data.</text>
</comment>
<gene>
    <name evidence="1" type="ORF">DCAF_LOCUS23702</name>
</gene>
<dbReference type="EMBL" id="CAWUPB010001184">
    <property type="protein sequence ID" value="CAK7351135.1"/>
    <property type="molecule type" value="Genomic_DNA"/>
</dbReference>
<dbReference type="PANTHER" id="PTHR10257:SF60">
    <property type="entry name" value="SERINE_THREONINE PROTEIN PHOSPHATASE 2A 55 KDA REGULATORY SUBUNIT B' DELTA ISOFORM"/>
    <property type="match status" value="1"/>
</dbReference>
<dbReference type="Gene3D" id="1.25.10.10">
    <property type="entry name" value="Leucine-rich Repeat Variant"/>
    <property type="match status" value="1"/>
</dbReference>
<dbReference type="GO" id="GO:0007165">
    <property type="term" value="P:signal transduction"/>
    <property type="evidence" value="ECO:0007669"/>
    <property type="project" value="InterPro"/>
</dbReference>
<proteinExistence type="predicted"/>
<dbReference type="InterPro" id="IPR002554">
    <property type="entry name" value="PP2A_B56"/>
</dbReference>
<reference evidence="1 2" key="1">
    <citation type="submission" date="2024-01" db="EMBL/GenBank/DDBJ databases">
        <authorList>
            <person name="Waweru B."/>
        </authorList>
    </citation>
    <scope>NUCLEOTIDE SEQUENCE [LARGE SCALE GENOMIC DNA]</scope>
</reference>
<name>A0AAV1SJY2_9ROSI</name>
<dbReference type="AlphaFoldDB" id="A0AAV1SJY2"/>